<dbReference type="Proteomes" id="UP000636010">
    <property type="component" value="Unassembled WGS sequence"/>
</dbReference>
<organism evidence="1 2">
    <name type="scientific">Marivirga lumbricoides</name>
    <dbReference type="NCBI Taxonomy" id="1046115"/>
    <lineage>
        <taxon>Bacteria</taxon>
        <taxon>Pseudomonadati</taxon>
        <taxon>Bacteroidota</taxon>
        <taxon>Cytophagia</taxon>
        <taxon>Cytophagales</taxon>
        <taxon>Marivirgaceae</taxon>
        <taxon>Marivirga</taxon>
    </lineage>
</organism>
<keyword evidence="2" id="KW-1185">Reference proteome</keyword>
<protein>
    <recommendedName>
        <fullName evidence="3">Lipoprotein</fullName>
    </recommendedName>
</protein>
<dbReference type="EMBL" id="BMEC01000002">
    <property type="protein sequence ID" value="GGC24406.1"/>
    <property type="molecule type" value="Genomic_DNA"/>
</dbReference>
<gene>
    <name evidence="1" type="ORF">GCM10011506_07090</name>
</gene>
<reference evidence="2" key="1">
    <citation type="journal article" date="2019" name="Int. J. Syst. Evol. Microbiol.">
        <title>The Global Catalogue of Microorganisms (GCM) 10K type strain sequencing project: providing services to taxonomists for standard genome sequencing and annotation.</title>
        <authorList>
            <consortium name="The Broad Institute Genomics Platform"/>
            <consortium name="The Broad Institute Genome Sequencing Center for Infectious Disease"/>
            <person name="Wu L."/>
            <person name="Ma J."/>
        </authorList>
    </citation>
    <scope>NUCLEOTIDE SEQUENCE [LARGE SCALE GENOMIC DNA]</scope>
    <source>
        <strain evidence="2">CGMCC 1.10832</strain>
    </source>
</reference>
<evidence type="ECO:0000313" key="1">
    <source>
        <dbReference type="EMBL" id="GGC24406.1"/>
    </source>
</evidence>
<name>A0ABQ1LJ15_9BACT</name>
<sequence>MINQRALILVLVVVFISSCKNHQKESTTEQAEIAEYVDFVKEHKNNSAKEYILNLFDNHDFVIICERDHRDITQYDLYKEIISDPYFINNVGNVFMEIGVKNSQDRINDFIFSENLDSLTKYTKLREIHRNASYYPVWEKYNYSYFIESIYELNQKLDTAHKIKVFPSDIHMDWNEIRSYDDMIENYSRKAIRDSLIAENIIKDITALEKQEEGKIKALLILNYHHAFNNQFTLEPSSGNFLFKAYKGRIANVLMNYTTELVESTNGTEVPFQNGKWDAAFLVNGNPSVGFDFKNSPFGKDSFDFYPYEPHNYTYSDIFTGYAFYKPVSEFNLVLGFPGYLEDGFSEEAKRRIELLAQWRSKDSTIHIDKLSQREYDRFNKLNYIQVEDLDTIQYMINNKKSEYLRK</sequence>
<dbReference type="RefSeq" id="WP_188460434.1">
    <property type="nucleotide sequence ID" value="NZ_BAABHU010000002.1"/>
</dbReference>
<dbReference type="PROSITE" id="PS51257">
    <property type="entry name" value="PROKAR_LIPOPROTEIN"/>
    <property type="match status" value="1"/>
</dbReference>
<evidence type="ECO:0008006" key="3">
    <source>
        <dbReference type="Google" id="ProtNLM"/>
    </source>
</evidence>
<proteinExistence type="predicted"/>
<comment type="caution">
    <text evidence="1">The sequence shown here is derived from an EMBL/GenBank/DDBJ whole genome shotgun (WGS) entry which is preliminary data.</text>
</comment>
<accession>A0ABQ1LJ15</accession>
<evidence type="ECO:0000313" key="2">
    <source>
        <dbReference type="Proteomes" id="UP000636010"/>
    </source>
</evidence>